<feature type="domain" description="HTH luxR-type" evidence="1">
    <location>
        <begin position="3"/>
        <end position="57"/>
    </location>
</feature>
<dbReference type="Gene3D" id="1.10.10.10">
    <property type="entry name" value="Winged helix-like DNA-binding domain superfamily/Winged helix DNA-binding domain"/>
    <property type="match status" value="1"/>
</dbReference>
<dbReference type="PRINTS" id="PR00038">
    <property type="entry name" value="HTHLUXR"/>
</dbReference>
<dbReference type="InterPro" id="IPR016032">
    <property type="entry name" value="Sig_transdc_resp-reg_C-effctor"/>
</dbReference>
<comment type="caution">
    <text evidence="2">The sequence shown here is derived from an EMBL/GenBank/DDBJ whole genome shotgun (WGS) entry which is preliminary data.</text>
</comment>
<proteinExistence type="predicted"/>
<organism evidence="2 3">
    <name type="scientific">Dysgonomonas hofstadii</name>
    <dbReference type="NCBI Taxonomy" id="637886"/>
    <lineage>
        <taxon>Bacteria</taxon>
        <taxon>Pseudomonadati</taxon>
        <taxon>Bacteroidota</taxon>
        <taxon>Bacteroidia</taxon>
        <taxon>Bacteroidales</taxon>
        <taxon>Dysgonomonadaceae</taxon>
        <taxon>Dysgonomonas</taxon>
    </lineage>
</organism>
<sequence length="114" mass="13562">MKLTTREEEILQLHSIGLTPDEIANKLYRSRETIRKTICNIKIKLNLQKASELTAYYWCEFFGASFVEQRKSILSACTCLLVLFTLSVDNFDKRRFRIRHREEYTEFVIIYSTL</sequence>
<dbReference type="GO" id="GO:0003677">
    <property type="term" value="F:DNA binding"/>
    <property type="evidence" value="ECO:0007669"/>
    <property type="project" value="UniProtKB-KW"/>
</dbReference>
<dbReference type="SMART" id="SM00421">
    <property type="entry name" value="HTH_LUXR"/>
    <property type="match status" value="1"/>
</dbReference>
<dbReference type="Pfam" id="PF00196">
    <property type="entry name" value="GerE"/>
    <property type="match status" value="1"/>
</dbReference>
<accession>A0A840CR33</accession>
<gene>
    <name evidence="2" type="ORF">GGR21_002514</name>
</gene>
<dbReference type="InterPro" id="IPR036388">
    <property type="entry name" value="WH-like_DNA-bd_sf"/>
</dbReference>
<dbReference type="SUPFAM" id="SSF46894">
    <property type="entry name" value="C-terminal effector domain of the bipartite response regulators"/>
    <property type="match status" value="1"/>
</dbReference>
<dbReference type="EMBL" id="JACIEP010000008">
    <property type="protein sequence ID" value="MBB4036608.1"/>
    <property type="molecule type" value="Genomic_DNA"/>
</dbReference>
<dbReference type="RefSeq" id="WP_183307506.1">
    <property type="nucleotide sequence ID" value="NZ_JACIEP010000008.1"/>
</dbReference>
<dbReference type="AlphaFoldDB" id="A0A840CR33"/>
<reference evidence="2 3" key="1">
    <citation type="submission" date="2020-08" db="EMBL/GenBank/DDBJ databases">
        <title>Genomic Encyclopedia of Type Strains, Phase IV (KMG-IV): sequencing the most valuable type-strain genomes for metagenomic binning, comparative biology and taxonomic classification.</title>
        <authorList>
            <person name="Goeker M."/>
        </authorList>
    </citation>
    <scope>NUCLEOTIDE SEQUENCE [LARGE SCALE GENOMIC DNA]</scope>
    <source>
        <strain evidence="2 3">DSM 104969</strain>
    </source>
</reference>
<evidence type="ECO:0000259" key="1">
    <source>
        <dbReference type="SMART" id="SM00421"/>
    </source>
</evidence>
<dbReference type="InterPro" id="IPR000792">
    <property type="entry name" value="Tscrpt_reg_LuxR_C"/>
</dbReference>
<name>A0A840CR33_9BACT</name>
<protein>
    <submittedName>
        <fullName evidence="2">DNA-binding CsgD family transcriptional regulator</fullName>
    </submittedName>
</protein>
<evidence type="ECO:0000313" key="2">
    <source>
        <dbReference type="EMBL" id="MBB4036608.1"/>
    </source>
</evidence>
<keyword evidence="3" id="KW-1185">Reference proteome</keyword>
<dbReference type="Proteomes" id="UP000555103">
    <property type="component" value="Unassembled WGS sequence"/>
</dbReference>
<dbReference type="GO" id="GO:0006355">
    <property type="term" value="P:regulation of DNA-templated transcription"/>
    <property type="evidence" value="ECO:0007669"/>
    <property type="project" value="InterPro"/>
</dbReference>
<evidence type="ECO:0000313" key="3">
    <source>
        <dbReference type="Proteomes" id="UP000555103"/>
    </source>
</evidence>
<keyword evidence="2" id="KW-0238">DNA-binding</keyword>